<dbReference type="PROSITE" id="PS51007">
    <property type="entry name" value="CYTC"/>
    <property type="match status" value="1"/>
</dbReference>
<evidence type="ECO:0000256" key="2">
    <source>
        <dbReference type="ARBA" id="ARBA00022723"/>
    </source>
</evidence>
<feature type="domain" description="Cytochrome c" evidence="6">
    <location>
        <begin position="29"/>
        <end position="114"/>
    </location>
</feature>
<proteinExistence type="predicted"/>
<evidence type="ECO:0000259" key="6">
    <source>
        <dbReference type="PROSITE" id="PS51007"/>
    </source>
</evidence>
<gene>
    <name evidence="7" type="ORF">SAMN05443999_107190</name>
</gene>
<sequence>MLSTAPAAIAESHGEQMSMISPGLMIPPMDPAKGKLLFASKDCVVCHSINGVWLLAAPLVFWTPDAAVYANDSLIGALLVALTILIPMMPGMSREGMMDDTDIPPGWTYCPSTYVQRLPIIALGVVGFILSRILSAYQLGHIDGVWEPFFSSPVAMNGTEYIITSDVSKAWRIADGGLGAMSYMF</sequence>
<evidence type="ECO:0000256" key="5">
    <source>
        <dbReference type="SAM" id="Phobius"/>
    </source>
</evidence>
<dbReference type="InterPro" id="IPR009056">
    <property type="entry name" value="Cyt_c-like_dom"/>
</dbReference>
<evidence type="ECO:0000313" key="7">
    <source>
        <dbReference type="EMBL" id="SEL74134.1"/>
    </source>
</evidence>
<protein>
    <recommendedName>
        <fullName evidence="6">Cytochrome c domain-containing protein</fullName>
    </recommendedName>
</protein>
<reference evidence="7 8" key="1">
    <citation type="submission" date="2016-10" db="EMBL/GenBank/DDBJ databases">
        <authorList>
            <person name="de Groot N.N."/>
        </authorList>
    </citation>
    <scope>NUCLEOTIDE SEQUENCE [LARGE SCALE GENOMIC DNA]</scope>
    <source>
        <strain evidence="7 8">DSM 100674</strain>
    </source>
</reference>
<keyword evidence="5" id="KW-0812">Transmembrane</keyword>
<keyword evidence="1 4" id="KW-0349">Heme</keyword>
<feature type="transmembrane region" description="Helical" evidence="5">
    <location>
        <begin position="68"/>
        <end position="88"/>
    </location>
</feature>
<dbReference type="GO" id="GO:0009055">
    <property type="term" value="F:electron transfer activity"/>
    <property type="evidence" value="ECO:0007669"/>
    <property type="project" value="InterPro"/>
</dbReference>
<dbReference type="GO" id="GO:0020037">
    <property type="term" value="F:heme binding"/>
    <property type="evidence" value="ECO:0007669"/>
    <property type="project" value="InterPro"/>
</dbReference>
<keyword evidence="8" id="KW-1185">Reference proteome</keyword>
<name>A0A1H7SQL8_9RHOB</name>
<dbReference type="EMBL" id="FOAG01000007">
    <property type="protein sequence ID" value="SEL74134.1"/>
    <property type="molecule type" value="Genomic_DNA"/>
</dbReference>
<organism evidence="7 8">
    <name type="scientific">Roseovarius azorensis</name>
    <dbReference type="NCBI Taxonomy" id="1287727"/>
    <lineage>
        <taxon>Bacteria</taxon>
        <taxon>Pseudomonadati</taxon>
        <taxon>Pseudomonadota</taxon>
        <taxon>Alphaproteobacteria</taxon>
        <taxon>Rhodobacterales</taxon>
        <taxon>Roseobacteraceae</taxon>
        <taxon>Roseovarius</taxon>
    </lineage>
</organism>
<dbReference type="STRING" id="1287727.SAMN05443999_107190"/>
<evidence type="ECO:0000256" key="4">
    <source>
        <dbReference type="PROSITE-ProRule" id="PRU00433"/>
    </source>
</evidence>
<keyword evidence="5" id="KW-1133">Transmembrane helix</keyword>
<keyword evidence="2 4" id="KW-0479">Metal-binding</keyword>
<evidence type="ECO:0000256" key="3">
    <source>
        <dbReference type="ARBA" id="ARBA00023004"/>
    </source>
</evidence>
<dbReference type="AlphaFoldDB" id="A0A1H7SQL8"/>
<dbReference type="GO" id="GO:0046872">
    <property type="term" value="F:metal ion binding"/>
    <property type="evidence" value="ECO:0007669"/>
    <property type="project" value="UniProtKB-KW"/>
</dbReference>
<feature type="transmembrane region" description="Helical" evidence="5">
    <location>
        <begin position="43"/>
        <end position="62"/>
    </location>
</feature>
<dbReference type="Proteomes" id="UP000199582">
    <property type="component" value="Unassembled WGS sequence"/>
</dbReference>
<evidence type="ECO:0000313" key="8">
    <source>
        <dbReference type="Proteomes" id="UP000199582"/>
    </source>
</evidence>
<accession>A0A1H7SQL8</accession>
<keyword evidence="5" id="KW-0472">Membrane</keyword>
<keyword evidence="3 4" id="KW-0408">Iron</keyword>
<dbReference type="InterPro" id="IPR036909">
    <property type="entry name" value="Cyt_c-like_dom_sf"/>
</dbReference>
<dbReference type="SUPFAM" id="SSF46626">
    <property type="entry name" value="Cytochrome c"/>
    <property type="match status" value="1"/>
</dbReference>
<evidence type="ECO:0000256" key="1">
    <source>
        <dbReference type="ARBA" id="ARBA00022617"/>
    </source>
</evidence>